<evidence type="ECO:0000313" key="1">
    <source>
        <dbReference type="EMBL" id="MBK9983212.1"/>
    </source>
</evidence>
<comment type="caution">
    <text evidence="1">The sequence shown here is derived from an EMBL/GenBank/DDBJ whole genome shotgun (WGS) entry which is preliminary data.</text>
</comment>
<evidence type="ECO:0000313" key="2">
    <source>
        <dbReference type="Proteomes" id="UP000808337"/>
    </source>
</evidence>
<name>A0A9D7SWI7_9BACT</name>
<proteinExistence type="predicted"/>
<reference evidence="1 2" key="1">
    <citation type="submission" date="2020-10" db="EMBL/GenBank/DDBJ databases">
        <title>Connecting structure to function with the recovery of over 1000 high-quality activated sludge metagenome-assembled genomes encoding full-length rRNA genes using long-read sequencing.</title>
        <authorList>
            <person name="Singleton C.M."/>
            <person name="Petriglieri F."/>
            <person name="Kristensen J.M."/>
            <person name="Kirkegaard R.H."/>
            <person name="Michaelsen T.Y."/>
            <person name="Andersen M.H."/>
            <person name="Karst S.M."/>
            <person name="Dueholm M.S."/>
            <person name="Nielsen P.H."/>
            <person name="Albertsen M."/>
        </authorList>
    </citation>
    <scope>NUCLEOTIDE SEQUENCE [LARGE SCALE GENOMIC DNA]</scope>
    <source>
        <strain evidence="1">Ribe_18-Q3-R11-54_MAXAC.273</strain>
    </source>
</reference>
<gene>
    <name evidence="1" type="ORF">IPP15_12530</name>
</gene>
<dbReference type="Proteomes" id="UP000808337">
    <property type="component" value="Unassembled WGS sequence"/>
</dbReference>
<dbReference type="AlphaFoldDB" id="A0A9D7SWI7"/>
<accession>A0A9D7SWI7</accession>
<organism evidence="1 2">
    <name type="scientific">Candidatus Opimibacter skivensis</name>
    <dbReference type="NCBI Taxonomy" id="2982028"/>
    <lineage>
        <taxon>Bacteria</taxon>
        <taxon>Pseudomonadati</taxon>
        <taxon>Bacteroidota</taxon>
        <taxon>Saprospiria</taxon>
        <taxon>Saprospirales</taxon>
        <taxon>Saprospiraceae</taxon>
        <taxon>Candidatus Opimibacter</taxon>
    </lineage>
</organism>
<dbReference type="EMBL" id="JADKGY010000013">
    <property type="protein sequence ID" value="MBK9983212.1"/>
    <property type="molecule type" value="Genomic_DNA"/>
</dbReference>
<sequence length="120" mass="14351">MEEWQLDFEWLRVRHWIKDRFNRSELPDLNALLYLIGIQELGRHQVKFSKEEKQDLMHIAVCHLLSEDGYFEFEGMDADGWPHWKVLMPIDIKGLGPQEALLRRKVVEYFAPLLSNQEQT</sequence>
<protein>
    <submittedName>
        <fullName evidence="1">Uncharacterized protein</fullName>
    </submittedName>
</protein>